<evidence type="ECO:0000256" key="3">
    <source>
        <dbReference type="ARBA" id="ARBA00023027"/>
    </source>
</evidence>
<dbReference type="Gene3D" id="3.30.1600.10">
    <property type="entry name" value="SIR2/SIRT2 'Small Domain"/>
    <property type="match status" value="1"/>
</dbReference>
<comment type="caution">
    <text evidence="6">The sequence shown here is derived from an EMBL/GenBank/DDBJ whole genome shotgun (WGS) entry which is preliminary data.</text>
</comment>
<dbReference type="InterPro" id="IPR026591">
    <property type="entry name" value="Sirtuin_cat_small_dom_sf"/>
</dbReference>
<dbReference type="InterPro" id="IPR003000">
    <property type="entry name" value="Sirtuin"/>
</dbReference>
<evidence type="ECO:0000256" key="1">
    <source>
        <dbReference type="ARBA" id="ARBA00012928"/>
    </source>
</evidence>
<gene>
    <name evidence="6" type="ORF">C6P64_16575</name>
</gene>
<feature type="domain" description="Deacetylase sirtuin-type" evidence="5">
    <location>
        <begin position="7"/>
        <end position="283"/>
    </location>
</feature>
<dbReference type="SUPFAM" id="SSF52467">
    <property type="entry name" value="DHS-like NAD/FAD-binding domain"/>
    <property type="match status" value="1"/>
</dbReference>
<keyword evidence="3" id="KW-0520">NAD</keyword>
<protein>
    <recommendedName>
        <fullName evidence="1">protein acetyllysine N-acetyltransferase</fullName>
        <ecNumber evidence="1">2.3.1.286</ecNumber>
    </recommendedName>
</protein>
<dbReference type="Pfam" id="PF02146">
    <property type="entry name" value="SIR2"/>
    <property type="match status" value="1"/>
</dbReference>
<evidence type="ECO:0000313" key="6">
    <source>
        <dbReference type="EMBL" id="PRD64037.1"/>
    </source>
</evidence>
<dbReference type="PANTHER" id="PTHR11085">
    <property type="entry name" value="NAD-DEPENDENT PROTEIN DEACYLASE SIRTUIN-5, MITOCHONDRIAL-RELATED"/>
    <property type="match status" value="1"/>
</dbReference>
<feature type="binding site" evidence="4">
    <location>
        <position position="179"/>
    </location>
    <ligand>
        <name>Zn(2+)</name>
        <dbReference type="ChEBI" id="CHEBI:29105"/>
    </ligand>
</feature>
<keyword evidence="4" id="KW-0862">Zinc</keyword>
<feature type="binding site" evidence="4">
    <location>
        <position position="147"/>
    </location>
    <ligand>
        <name>Zn(2+)</name>
        <dbReference type="ChEBI" id="CHEBI:29105"/>
    </ligand>
</feature>
<keyword evidence="7" id="KW-1185">Reference proteome</keyword>
<dbReference type="RefSeq" id="WP_105749650.1">
    <property type="nucleotide sequence ID" value="NZ_PVLQ01000104.1"/>
</dbReference>
<feature type="binding site" evidence="4">
    <location>
        <position position="152"/>
    </location>
    <ligand>
        <name>Zn(2+)</name>
        <dbReference type="ChEBI" id="CHEBI:29105"/>
    </ligand>
</feature>
<evidence type="ECO:0000256" key="4">
    <source>
        <dbReference type="PROSITE-ProRule" id="PRU00236"/>
    </source>
</evidence>
<keyword evidence="4" id="KW-0479">Metal-binding</keyword>
<dbReference type="EC" id="2.3.1.286" evidence="1"/>
<dbReference type="GO" id="GO:0046872">
    <property type="term" value="F:metal ion binding"/>
    <property type="evidence" value="ECO:0007669"/>
    <property type="project" value="UniProtKB-KW"/>
</dbReference>
<dbReference type="Proteomes" id="UP000238589">
    <property type="component" value="Unassembled WGS sequence"/>
</dbReference>
<dbReference type="PANTHER" id="PTHR11085:SF10">
    <property type="entry name" value="NAD-DEPENDENT PROTEIN DEACYLASE SIRTUIN-5, MITOCHONDRIAL-RELATED"/>
    <property type="match status" value="1"/>
</dbReference>
<evidence type="ECO:0000259" key="5">
    <source>
        <dbReference type="PROSITE" id="PS50305"/>
    </source>
</evidence>
<reference evidence="6 7" key="1">
    <citation type="submission" date="2018-03" db="EMBL/GenBank/DDBJ databases">
        <title>Comparative genomics illustrates the genes involved in a hyperalkaliphilic mechanisms of Serpentinomonas isolated from highly-alkaline calcium-rich serpentinized springs.</title>
        <authorList>
            <person name="Suzuki S."/>
            <person name="Ishii S."/>
            <person name="Walworth N."/>
            <person name="Bird L."/>
            <person name="Kuenen J.G."/>
            <person name="Nealson K.H."/>
        </authorList>
    </citation>
    <scope>NUCLEOTIDE SEQUENCE [LARGE SCALE GENOMIC DNA]</scope>
    <source>
        <strain evidence="6 7">P1</strain>
    </source>
</reference>
<dbReference type="GO" id="GO:0017136">
    <property type="term" value="F:histone deacetylase activity, NAD-dependent"/>
    <property type="evidence" value="ECO:0007669"/>
    <property type="project" value="TreeGrafter"/>
</dbReference>
<dbReference type="OrthoDB" id="9800582at2"/>
<dbReference type="PROSITE" id="PS50305">
    <property type="entry name" value="SIRTUIN"/>
    <property type="match status" value="1"/>
</dbReference>
<dbReference type="Gene3D" id="3.40.50.1220">
    <property type="entry name" value="TPP-binding domain"/>
    <property type="match status" value="1"/>
</dbReference>
<evidence type="ECO:0000256" key="2">
    <source>
        <dbReference type="ARBA" id="ARBA00022679"/>
    </source>
</evidence>
<organism evidence="6 7">
    <name type="scientific">Malikia granosa</name>
    <dbReference type="NCBI Taxonomy" id="263067"/>
    <lineage>
        <taxon>Bacteria</taxon>
        <taxon>Pseudomonadati</taxon>
        <taxon>Pseudomonadota</taxon>
        <taxon>Betaproteobacteria</taxon>
        <taxon>Burkholderiales</taxon>
        <taxon>Comamonadaceae</taxon>
        <taxon>Malikia</taxon>
    </lineage>
</organism>
<dbReference type="InterPro" id="IPR050134">
    <property type="entry name" value="NAD-dep_sirtuin_deacylases"/>
</dbReference>
<sequence>MPSDPATPLDDAAITRAAALIEEADALIIAAGAGMGVDSGLPDFRGKEGFWRAYPALREARIDFYSIASPAAFHSSPERAWGFYGHRLALYRETTPHHGFDLLLQWGQRMPHGVSVFTSNVDGQFQKAGFEPELIHECHGSIHRLQCLQPCCEAIWPADAFLPDVDVQRCWLRNLAPVCPYCGGLARPNILMFDDWDWIDSRTTDQGQRQQAWLSTVTRPVVIELGAGTAIPSVRHFSQRVIRQYGGRLVRINPNEWEVPTRLDVGLPVGAAAGLSAISKLLS</sequence>
<evidence type="ECO:0000313" key="7">
    <source>
        <dbReference type="Proteomes" id="UP000238589"/>
    </source>
</evidence>
<name>A0A2S9K0Z0_9BURK</name>
<dbReference type="AlphaFoldDB" id="A0A2S9K0Z0"/>
<feature type="binding site" evidence="4">
    <location>
        <position position="182"/>
    </location>
    <ligand>
        <name>Zn(2+)</name>
        <dbReference type="ChEBI" id="CHEBI:29105"/>
    </ligand>
</feature>
<dbReference type="EMBL" id="PVLQ01000104">
    <property type="protein sequence ID" value="PRD64037.1"/>
    <property type="molecule type" value="Genomic_DNA"/>
</dbReference>
<dbReference type="GO" id="GO:0070403">
    <property type="term" value="F:NAD+ binding"/>
    <property type="evidence" value="ECO:0007669"/>
    <property type="project" value="InterPro"/>
</dbReference>
<keyword evidence="2" id="KW-0808">Transferase</keyword>
<dbReference type="InterPro" id="IPR029035">
    <property type="entry name" value="DHS-like_NAD/FAD-binding_dom"/>
</dbReference>
<accession>A0A2S9K0Z0</accession>
<dbReference type="InterPro" id="IPR026590">
    <property type="entry name" value="Ssirtuin_cat_dom"/>
</dbReference>
<feature type="active site" description="Proton acceptor" evidence="4">
    <location>
        <position position="139"/>
    </location>
</feature>
<proteinExistence type="predicted"/>